<dbReference type="Gene3D" id="3.30.479.30">
    <property type="entry name" value="Band 7 domain"/>
    <property type="match status" value="1"/>
</dbReference>
<keyword evidence="2" id="KW-1133">Transmembrane helix</keyword>
<gene>
    <name evidence="4" type="ORF">FHU37_000561</name>
</gene>
<keyword evidence="2" id="KW-0472">Membrane</keyword>
<dbReference type="InterPro" id="IPR001107">
    <property type="entry name" value="Band_7"/>
</dbReference>
<dbReference type="InterPro" id="IPR036013">
    <property type="entry name" value="Band_7/SPFH_dom_sf"/>
</dbReference>
<dbReference type="PANTHER" id="PTHR23222:SF0">
    <property type="entry name" value="PROHIBITIN 1"/>
    <property type="match status" value="1"/>
</dbReference>
<sequence>MFVLALLLIVVGIVITVAARRASWPGSAVAGGLAALLSGLFFGVLSLTHTVQANEVGVPVTFGRVGDPLQPGLHLVSPFTDITSYSTRPVNLDLVGEETVEVRSSQGGVLYADVTVKWSVMPEEATELYRQAGTEEAVQERLVLPDSREVVRNVFARYTSEEGYATRREELGPEIAEALRERLTERGITVDTVNLRNVRPSDQLQEQIDLTIQQREQTQRAEEAVRTAEAEAERMRVEAEAEAEANRLLSESLTDEILLNRCIEAFSEAAAQGAVYAVPCGNGAGTPVIVDGTAPRQEE</sequence>
<name>A0A852ZZR5_9ACTN</name>
<protein>
    <submittedName>
        <fullName evidence="4">Regulator of protease activity HflC (Stomatin/prohibitin superfamily)</fullName>
    </submittedName>
</protein>
<dbReference type="RefSeq" id="WP_179812639.1">
    <property type="nucleotide sequence ID" value="NZ_JACBZD010000001.1"/>
</dbReference>
<dbReference type="InterPro" id="IPR000163">
    <property type="entry name" value="Prohibitin"/>
</dbReference>
<accession>A0A852ZZR5</accession>
<feature type="coiled-coil region" evidence="1">
    <location>
        <begin position="201"/>
        <end position="247"/>
    </location>
</feature>
<dbReference type="GO" id="GO:0008233">
    <property type="term" value="F:peptidase activity"/>
    <property type="evidence" value="ECO:0007669"/>
    <property type="project" value="UniProtKB-KW"/>
</dbReference>
<evidence type="ECO:0000256" key="2">
    <source>
        <dbReference type="SAM" id="Phobius"/>
    </source>
</evidence>
<feature type="transmembrane region" description="Helical" evidence="2">
    <location>
        <begin position="28"/>
        <end position="47"/>
    </location>
</feature>
<keyword evidence="5" id="KW-1185">Reference proteome</keyword>
<dbReference type="GO" id="GO:0016020">
    <property type="term" value="C:membrane"/>
    <property type="evidence" value="ECO:0007669"/>
    <property type="project" value="InterPro"/>
</dbReference>
<evidence type="ECO:0000256" key="1">
    <source>
        <dbReference type="SAM" id="Coils"/>
    </source>
</evidence>
<dbReference type="SMART" id="SM00244">
    <property type="entry name" value="PHB"/>
    <property type="match status" value="1"/>
</dbReference>
<dbReference type="GO" id="GO:0006508">
    <property type="term" value="P:proteolysis"/>
    <property type="evidence" value="ECO:0007669"/>
    <property type="project" value="UniProtKB-KW"/>
</dbReference>
<keyword evidence="2" id="KW-0812">Transmembrane</keyword>
<dbReference type="PANTHER" id="PTHR23222">
    <property type="entry name" value="PROHIBITIN"/>
    <property type="match status" value="1"/>
</dbReference>
<keyword evidence="1" id="KW-0175">Coiled coil</keyword>
<reference evidence="4 5" key="1">
    <citation type="submission" date="2020-07" db="EMBL/GenBank/DDBJ databases">
        <title>Sequencing the genomes of 1000 actinobacteria strains.</title>
        <authorList>
            <person name="Klenk H.-P."/>
        </authorList>
    </citation>
    <scope>NUCLEOTIDE SEQUENCE [LARGE SCALE GENOMIC DNA]</scope>
    <source>
        <strain evidence="4 5">DSM 42178</strain>
    </source>
</reference>
<feature type="domain" description="Band 7" evidence="3">
    <location>
        <begin position="46"/>
        <end position="212"/>
    </location>
</feature>
<evidence type="ECO:0000313" key="5">
    <source>
        <dbReference type="Proteomes" id="UP000567795"/>
    </source>
</evidence>
<dbReference type="SUPFAM" id="SSF117892">
    <property type="entry name" value="Band 7/SPFH domain"/>
    <property type="match status" value="1"/>
</dbReference>
<comment type="caution">
    <text evidence="4">The sequence shown here is derived from an EMBL/GenBank/DDBJ whole genome shotgun (WGS) entry which is preliminary data.</text>
</comment>
<dbReference type="CDD" id="cd03401">
    <property type="entry name" value="SPFH_prohibitin"/>
    <property type="match status" value="1"/>
</dbReference>
<evidence type="ECO:0000313" key="4">
    <source>
        <dbReference type="EMBL" id="NYI03618.1"/>
    </source>
</evidence>
<keyword evidence="4" id="KW-0378">Hydrolase</keyword>
<evidence type="ECO:0000259" key="3">
    <source>
        <dbReference type="SMART" id="SM00244"/>
    </source>
</evidence>
<dbReference type="Pfam" id="PF01145">
    <property type="entry name" value="Band_7"/>
    <property type="match status" value="1"/>
</dbReference>
<dbReference type="EMBL" id="JACBZD010000001">
    <property type="protein sequence ID" value="NYI03618.1"/>
    <property type="molecule type" value="Genomic_DNA"/>
</dbReference>
<organism evidence="4 5">
    <name type="scientific">Allostreptomyces psammosilenae</name>
    <dbReference type="NCBI Taxonomy" id="1892865"/>
    <lineage>
        <taxon>Bacteria</taxon>
        <taxon>Bacillati</taxon>
        <taxon>Actinomycetota</taxon>
        <taxon>Actinomycetes</taxon>
        <taxon>Kitasatosporales</taxon>
        <taxon>Streptomycetaceae</taxon>
        <taxon>Allostreptomyces</taxon>
    </lineage>
</organism>
<proteinExistence type="predicted"/>
<dbReference type="Proteomes" id="UP000567795">
    <property type="component" value="Unassembled WGS sequence"/>
</dbReference>
<keyword evidence="4" id="KW-0645">Protease</keyword>
<dbReference type="AlphaFoldDB" id="A0A852ZZR5"/>